<accession>A0A1I7YDH0</accession>
<evidence type="ECO:0000313" key="2">
    <source>
        <dbReference type="WBParaSite" id="L893_g1524.t1"/>
    </source>
</evidence>
<reference evidence="2" key="1">
    <citation type="submission" date="2016-11" db="UniProtKB">
        <authorList>
            <consortium name="WormBaseParasite"/>
        </authorList>
    </citation>
    <scope>IDENTIFICATION</scope>
</reference>
<proteinExistence type="predicted"/>
<sequence length="301" mass="34869">MDSVPLEFCHHVLGNFFLHPILYKEMEKELTGRWKDAIAGYVHELESTEIYLYCDEGEWSFQAFSHKEKRDLSLDELLAKDGRFFQCSGILVGSERSKNSTKCSMEDARDRLIPFLFQQSTPETCLFLTEGLSTQDVRMCLDFFQSYNGSAVRQLNLTYYGQESEEFLAAWLERDCSLESLTLDKSWPLSESVEDLVLKFILTPACIQFHITGWVKGELTFTPRIIKAMLDAWAKTEKALRHFHYDRDWNGAFEDVISLPLPPNVVVDYVERDDIQWLKEDGAWLTCSRNTVNNSLMFCGK</sequence>
<name>A0A1I7YDH0_9BILA</name>
<keyword evidence="1" id="KW-1185">Reference proteome</keyword>
<organism evidence="1 2">
    <name type="scientific">Steinernema glaseri</name>
    <dbReference type="NCBI Taxonomy" id="37863"/>
    <lineage>
        <taxon>Eukaryota</taxon>
        <taxon>Metazoa</taxon>
        <taxon>Ecdysozoa</taxon>
        <taxon>Nematoda</taxon>
        <taxon>Chromadorea</taxon>
        <taxon>Rhabditida</taxon>
        <taxon>Tylenchina</taxon>
        <taxon>Panagrolaimomorpha</taxon>
        <taxon>Strongyloidoidea</taxon>
        <taxon>Steinernematidae</taxon>
        <taxon>Steinernema</taxon>
    </lineage>
</organism>
<evidence type="ECO:0000313" key="1">
    <source>
        <dbReference type="Proteomes" id="UP000095287"/>
    </source>
</evidence>
<protein>
    <submittedName>
        <fullName evidence="2">FBA_2 domain-containing protein</fullName>
    </submittedName>
</protein>
<dbReference type="WBParaSite" id="L893_g1524.t1">
    <property type="protein sequence ID" value="L893_g1524.t1"/>
    <property type="gene ID" value="L893_g1524"/>
</dbReference>
<dbReference type="Proteomes" id="UP000095287">
    <property type="component" value="Unplaced"/>
</dbReference>
<dbReference type="AlphaFoldDB" id="A0A1I7YDH0"/>